<protein>
    <recommendedName>
        <fullName evidence="3">Outer membrane protein beta-barrel domain-containing protein</fullName>
    </recommendedName>
</protein>
<accession>A0A2P5T1W6</accession>
<dbReference type="SUPFAM" id="SSF56925">
    <property type="entry name" value="OMPA-like"/>
    <property type="match status" value="1"/>
</dbReference>
<dbReference type="Proteomes" id="UP000295937">
    <property type="component" value="Unassembled WGS sequence"/>
</dbReference>
<organism evidence="1 2">
    <name type="scientific">Candidatus Pantoea edessiphila</name>
    <dbReference type="NCBI Taxonomy" id="2044610"/>
    <lineage>
        <taxon>Bacteria</taxon>
        <taxon>Pseudomonadati</taxon>
        <taxon>Pseudomonadota</taxon>
        <taxon>Gammaproteobacteria</taxon>
        <taxon>Enterobacterales</taxon>
        <taxon>Erwiniaceae</taxon>
        <taxon>Pantoea</taxon>
    </lineage>
</organism>
<dbReference type="Pfam" id="PF07437">
    <property type="entry name" value="YfaZ"/>
    <property type="match status" value="1"/>
</dbReference>
<proteinExistence type="predicted"/>
<dbReference type="RefSeq" id="WP_136132421.1">
    <property type="nucleotide sequence ID" value="NZ_PDKR01000002.1"/>
</dbReference>
<comment type="caution">
    <text evidence="1">The sequence shown here is derived from an EMBL/GenBank/DDBJ whole genome shotgun (WGS) entry which is preliminary data.</text>
</comment>
<gene>
    <name evidence="1" type="ORF">CRV09_01615</name>
</gene>
<evidence type="ECO:0008006" key="3">
    <source>
        <dbReference type="Google" id="ProtNLM"/>
    </source>
</evidence>
<dbReference type="OrthoDB" id="6506259at2"/>
<dbReference type="InterPro" id="IPR011250">
    <property type="entry name" value="OMP/PagP_B-barrel"/>
</dbReference>
<sequence>MLKRFITGSILSFVLLTGIMVTSQMSYAAEGVVSVGRYNTMLSIGAGTNTKGPFLSGSLLYTYYKGNTFDLGFGYNMDIRKSFRLYPSVKVVFSKYEESTNGTKMSLAIGTGIKYFFDSYWSIYSQYHYGLECFSIKKNPNSYHALHAGVQFKPISKISLEAGYRYIILNNNNAPSSGYASIEYLAKSPYLGISVLF</sequence>
<dbReference type="EMBL" id="PDKR01000002">
    <property type="protein sequence ID" value="PPI88585.1"/>
    <property type="molecule type" value="Genomic_DNA"/>
</dbReference>
<name>A0A2P5T1W6_9GAMM</name>
<evidence type="ECO:0000313" key="2">
    <source>
        <dbReference type="Proteomes" id="UP000295937"/>
    </source>
</evidence>
<dbReference type="AlphaFoldDB" id="A0A2P5T1W6"/>
<evidence type="ECO:0000313" key="1">
    <source>
        <dbReference type="EMBL" id="PPI88585.1"/>
    </source>
</evidence>
<reference evidence="1 2" key="1">
    <citation type="journal article" date="2018" name="Genome Biol. Evol.">
        <title>Cladogenesis and Genomic Streamlining in Extracellular Endosymbionts of Tropical Stink Bugs.</title>
        <authorList>
            <person name="Otero-Bravo A."/>
            <person name="Goffredi S."/>
            <person name="Sabree Z.L."/>
        </authorList>
    </citation>
    <scope>NUCLEOTIDE SEQUENCE [LARGE SCALE GENOMIC DNA]</scope>
    <source>
        <strain evidence="1 2">SoEO</strain>
    </source>
</reference>
<dbReference type="InterPro" id="IPR009998">
    <property type="entry name" value="YfaZ"/>
</dbReference>